<organism evidence="1 2">
    <name type="scientific">Rangifer tarandus platyrhynchus</name>
    <name type="common">Svalbard reindeer</name>
    <dbReference type="NCBI Taxonomy" id="3082113"/>
    <lineage>
        <taxon>Eukaryota</taxon>
        <taxon>Metazoa</taxon>
        <taxon>Chordata</taxon>
        <taxon>Craniata</taxon>
        <taxon>Vertebrata</taxon>
        <taxon>Euteleostomi</taxon>
        <taxon>Mammalia</taxon>
        <taxon>Eutheria</taxon>
        <taxon>Laurasiatheria</taxon>
        <taxon>Artiodactyla</taxon>
        <taxon>Ruminantia</taxon>
        <taxon>Pecora</taxon>
        <taxon>Cervidae</taxon>
        <taxon>Odocoileinae</taxon>
        <taxon>Rangifer</taxon>
    </lineage>
</organism>
<proteinExistence type="predicted"/>
<protein>
    <submittedName>
        <fullName evidence="1">Uncharacterized protein</fullName>
    </submittedName>
</protein>
<accession>A0AC59ZWV1</accession>
<dbReference type="EMBL" id="OX596088">
    <property type="protein sequence ID" value="CAN0518229.1"/>
    <property type="molecule type" value="Genomic_DNA"/>
</dbReference>
<name>A0AC59ZWV1_RANTA</name>
<evidence type="ECO:0000313" key="2">
    <source>
        <dbReference type="Proteomes" id="UP001162501"/>
    </source>
</evidence>
<evidence type="ECO:0000313" key="1">
    <source>
        <dbReference type="EMBL" id="CAN0518229.1"/>
    </source>
</evidence>
<reference evidence="1" key="1">
    <citation type="submission" date="2023-05" db="EMBL/GenBank/DDBJ databases">
        <authorList>
            <consortium name="ELIXIR-Norway"/>
        </authorList>
    </citation>
    <scope>NUCLEOTIDE SEQUENCE</scope>
</reference>
<dbReference type="Proteomes" id="UP001162501">
    <property type="component" value="Chromosome 4"/>
</dbReference>
<reference evidence="1" key="2">
    <citation type="submission" date="2025-03" db="EMBL/GenBank/DDBJ databases">
        <authorList>
            <consortium name="ELIXIR-Norway"/>
            <consortium name="Elixir Norway"/>
        </authorList>
    </citation>
    <scope>NUCLEOTIDE SEQUENCE</scope>
</reference>
<gene>
    <name evidence="1" type="ORF">MRATA1EN22A_LOCUS23708</name>
</gene>
<sequence>MEKIGSTRPAIRLVLENFRRPRQSWTRAGGPDHGYVPVLRQAPCPVSLGAQESCAHSWGGAVRLWDGVPNGDPGPRPGSTNATLGPLHTGGVGRNPLASPFLLRAP</sequence>